<reference evidence="7 8" key="1">
    <citation type="submission" date="2024-02" db="EMBL/GenBank/DDBJ databases">
        <title>Bacterial strain from lacustrine sediment.</title>
        <authorList>
            <person name="Petit C."/>
            <person name="Fadhlaoui K."/>
        </authorList>
    </citation>
    <scope>NUCLEOTIDE SEQUENCE [LARGE SCALE GENOMIC DNA]</scope>
    <source>
        <strain evidence="7 8">IPX-CK</strain>
    </source>
</reference>
<evidence type="ECO:0000256" key="1">
    <source>
        <dbReference type="ARBA" id="ARBA00004141"/>
    </source>
</evidence>
<gene>
    <name evidence="7" type="ORF">V6984_21265</name>
</gene>
<evidence type="ECO:0000256" key="5">
    <source>
        <dbReference type="ARBA" id="ARBA00023136"/>
    </source>
</evidence>
<dbReference type="PANTHER" id="PTHR12608">
    <property type="entry name" value="TRANSMEMBRANE PROTEIN HTP-1 RELATED"/>
    <property type="match status" value="1"/>
</dbReference>
<accession>A0ABZ3EUT1</accession>
<organism evidence="7 8">
    <name type="scientific">Kineothrix sedimenti</name>
    <dbReference type="NCBI Taxonomy" id="3123317"/>
    <lineage>
        <taxon>Bacteria</taxon>
        <taxon>Bacillati</taxon>
        <taxon>Bacillota</taxon>
        <taxon>Clostridia</taxon>
        <taxon>Lachnospirales</taxon>
        <taxon>Lachnospiraceae</taxon>
        <taxon>Kineothrix</taxon>
    </lineage>
</organism>
<feature type="transmembrane region" description="Helical" evidence="6">
    <location>
        <begin position="197"/>
        <end position="221"/>
    </location>
</feature>
<dbReference type="Pfam" id="PF01169">
    <property type="entry name" value="GDT1"/>
    <property type="match status" value="2"/>
</dbReference>
<dbReference type="InterPro" id="IPR001727">
    <property type="entry name" value="GDT1-like"/>
</dbReference>
<evidence type="ECO:0000313" key="8">
    <source>
        <dbReference type="Proteomes" id="UP001451571"/>
    </source>
</evidence>
<evidence type="ECO:0000256" key="2">
    <source>
        <dbReference type="ARBA" id="ARBA00009190"/>
    </source>
</evidence>
<protein>
    <recommendedName>
        <fullName evidence="6">GDT1 family protein</fullName>
    </recommendedName>
</protein>
<dbReference type="Proteomes" id="UP001451571">
    <property type="component" value="Chromosome"/>
</dbReference>
<proteinExistence type="inferred from homology"/>
<dbReference type="PANTHER" id="PTHR12608:SF1">
    <property type="entry name" value="TRANSMEMBRANE PROTEIN 165"/>
    <property type="match status" value="1"/>
</dbReference>
<evidence type="ECO:0000256" key="4">
    <source>
        <dbReference type="ARBA" id="ARBA00022989"/>
    </source>
</evidence>
<evidence type="ECO:0000256" key="3">
    <source>
        <dbReference type="ARBA" id="ARBA00022692"/>
    </source>
</evidence>
<name>A0ABZ3EUT1_9FIRM</name>
<keyword evidence="4 6" id="KW-1133">Transmembrane helix</keyword>
<evidence type="ECO:0000256" key="6">
    <source>
        <dbReference type="RuleBase" id="RU365102"/>
    </source>
</evidence>
<feature type="transmembrane region" description="Helical" evidence="6">
    <location>
        <begin position="173"/>
        <end position="191"/>
    </location>
</feature>
<evidence type="ECO:0000313" key="7">
    <source>
        <dbReference type="EMBL" id="XAH73997.1"/>
    </source>
</evidence>
<keyword evidence="5 6" id="KW-0472">Membrane</keyword>
<dbReference type="EMBL" id="CP146256">
    <property type="protein sequence ID" value="XAH73997.1"/>
    <property type="molecule type" value="Genomic_DNA"/>
</dbReference>
<feature type="transmembrane region" description="Helical" evidence="6">
    <location>
        <begin position="40"/>
        <end position="63"/>
    </location>
</feature>
<dbReference type="RefSeq" id="WP_342757593.1">
    <property type="nucleotide sequence ID" value="NZ_CP146256.1"/>
</dbReference>
<feature type="transmembrane region" description="Helical" evidence="6">
    <location>
        <begin position="70"/>
        <end position="88"/>
    </location>
</feature>
<feature type="transmembrane region" description="Helical" evidence="6">
    <location>
        <begin position="140"/>
        <end position="161"/>
    </location>
</feature>
<sequence length="229" mass="24568">MNTQMMPFLFAVGAVVLAEMGDKTQLLAMAFATKYKAGKVMLGVFIATILNHGLAVAVGNFITRFDSIQIWIQIIASLSFIFFGLWTIRGDKLEGEENRTTKYGAVVTVAIAFFIAEMGDKTQLATIAIATKFPAAPLEILTGTTTGMLIADGIGIIIGIILCKKIPERTVKLVSAGAFILFGLIGTYQVAHGDLNLSIAVTVLILIVLLVVTAAAAYVIIKKEKRNNK</sequence>
<comment type="similarity">
    <text evidence="2 6">Belongs to the GDT1 family.</text>
</comment>
<comment type="subcellular location">
    <subcellularLocation>
        <location evidence="1 6">Membrane</location>
        <topology evidence="1 6">Multi-pass membrane protein</topology>
    </subcellularLocation>
</comment>
<keyword evidence="8" id="KW-1185">Reference proteome</keyword>
<keyword evidence="3 6" id="KW-0812">Transmembrane</keyword>